<accession>A0ABT4YVA7</accession>
<name>A0ABT4YVA7_9VIBR</name>
<organism evidence="2 3">
    <name type="scientific">Vibrio algarum</name>
    <dbReference type="NCBI Taxonomy" id="3020714"/>
    <lineage>
        <taxon>Bacteria</taxon>
        <taxon>Pseudomonadati</taxon>
        <taxon>Pseudomonadota</taxon>
        <taxon>Gammaproteobacteria</taxon>
        <taxon>Vibrionales</taxon>
        <taxon>Vibrionaceae</taxon>
        <taxon>Vibrio</taxon>
    </lineage>
</organism>
<feature type="domain" description="DDE" evidence="1">
    <location>
        <begin position="1"/>
        <end position="65"/>
    </location>
</feature>
<protein>
    <submittedName>
        <fullName evidence="2">DDE-type integrase/transposase/recombinase</fullName>
    </submittedName>
</protein>
<dbReference type="Pfam" id="PF13610">
    <property type="entry name" value="DDE_Tnp_IS240"/>
    <property type="match status" value="1"/>
</dbReference>
<dbReference type="PANTHER" id="PTHR35528">
    <property type="entry name" value="BLL1675 PROTEIN"/>
    <property type="match status" value="1"/>
</dbReference>
<comment type="caution">
    <text evidence="2">The sequence shown here is derived from an EMBL/GenBank/DDBJ whole genome shotgun (WGS) entry which is preliminary data.</text>
</comment>
<proteinExistence type="predicted"/>
<dbReference type="PANTHER" id="PTHR35528:SF3">
    <property type="entry name" value="BLL1675 PROTEIN"/>
    <property type="match status" value="1"/>
</dbReference>
<dbReference type="InterPro" id="IPR032874">
    <property type="entry name" value="DDE_dom"/>
</dbReference>
<sequence>MDELFINIRGEHHYLWRAVEKDGDVIDILGQKRRDGKAAKRFFNRLLTRNQGVRPWKIVTDPHWLGDGAVIMLLKGCLFEIHFTTTASTTIIGVKVLMNQQGLESGKCENSKAGHMRNVFSVISLQRITSLIDKDTCIVPNFTKVEDRMLLLHGP</sequence>
<dbReference type="EMBL" id="JAQLOI010000003">
    <property type="protein sequence ID" value="MDB1125463.1"/>
    <property type="molecule type" value="Genomic_DNA"/>
</dbReference>
<dbReference type="Proteomes" id="UP001210678">
    <property type="component" value="Unassembled WGS sequence"/>
</dbReference>
<keyword evidence="3" id="KW-1185">Reference proteome</keyword>
<gene>
    <name evidence="2" type="ORF">PGX00_18105</name>
</gene>
<evidence type="ECO:0000259" key="1">
    <source>
        <dbReference type="Pfam" id="PF13610"/>
    </source>
</evidence>
<evidence type="ECO:0000313" key="3">
    <source>
        <dbReference type="Proteomes" id="UP001210678"/>
    </source>
</evidence>
<evidence type="ECO:0000313" key="2">
    <source>
        <dbReference type="EMBL" id="MDB1125463.1"/>
    </source>
</evidence>
<reference evidence="2 3" key="1">
    <citation type="submission" date="2023-01" db="EMBL/GenBank/DDBJ databases">
        <title>Vibrio sp. KJ40-1 sp.nov, isolated from marine algae.</title>
        <authorList>
            <person name="Butt M."/>
            <person name="Kim J.M.J."/>
            <person name="Jeon C.O.C."/>
        </authorList>
    </citation>
    <scope>NUCLEOTIDE SEQUENCE [LARGE SCALE GENOMIC DNA]</scope>
    <source>
        <strain evidence="2 3">KJ40-1</strain>
    </source>
</reference>
<dbReference type="InterPro" id="IPR052183">
    <property type="entry name" value="IS_Transposase"/>
</dbReference>